<evidence type="ECO:0000313" key="2">
    <source>
        <dbReference type="Proteomes" id="UP000279307"/>
    </source>
</evidence>
<accession>A0A3L8DIP6</accession>
<organism evidence="1 2">
    <name type="scientific">Ooceraea biroi</name>
    <name type="common">Clonal raider ant</name>
    <name type="synonym">Cerapachys biroi</name>
    <dbReference type="NCBI Taxonomy" id="2015173"/>
    <lineage>
        <taxon>Eukaryota</taxon>
        <taxon>Metazoa</taxon>
        <taxon>Ecdysozoa</taxon>
        <taxon>Arthropoda</taxon>
        <taxon>Hexapoda</taxon>
        <taxon>Insecta</taxon>
        <taxon>Pterygota</taxon>
        <taxon>Neoptera</taxon>
        <taxon>Endopterygota</taxon>
        <taxon>Hymenoptera</taxon>
        <taxon>Apocrita</taxon>
        <taxon>Aculeata</taxon>
        <taxon>Formicoidea</taxon>
        <taxon>Formicidae</taxon>
        <taxon>Dorylinae</taxon>
        <taxon>Ooceraea</taxon>
    </lineage>
</organism>
<name>A0A3L8DIP6_OOCBI</name>
<protein>
    <submittedName>
        <fullName evidence="1">Uncharacterized protein</fullName>
    </submittedName>
</protein>
<proteinExistence type="predicted"/>
<dbReference type="AlphaFoldDB" id="A0A3L8DIP6"/>
<comment type="caution">
    <text evidence="1">The sequence shown here is derived from an EMBL/GenBank/DDBJ whole genome shotgun (WGS) entry which is preliminary data.</text>
</comment>
<sequence length="39" mass="4320">MLPSETCLSALSLRYRHVCSPFLSSFSRCLFASLNIVLG</sequence>
<reference evidence="1 2" key="1">
    <citation type="journal article" date="2018" name="Genome Res.">
        <title>The genomic architecture and molecular evolution of ant odorant receptors.</title>
        <authorList>
            <person name="McKenzie S.K."/>
            <person name="Kronauer D.J.C."/>
        </authorList>
    </citation>
    <scope>NUCLEOTIDE SEQUENCE [LARGE SCALE GENOMIC DNA]</scope>
    <source>
        <strain evidence="1">Clonal line C1</strain>
    </source>
</reference>
<dbReference type="EMBL" id="QOIP01000007">
    <property type="protein sequence ID" value="RLU20196.1"/>
    <property type="molecule type" value="Genomic_DNA"/>
</dbReference>
<evidence type="ECO:0000313" key="1">
    <source>
        <dbReference type="EMBL" id="RLU20196.1"/>
    </source>
</evidence>
<gene>
    <name evidence="1" type="ORF">DMN91_006803</name>
</gene>
<dbReference type="Proteomes" id="UP000279307">
    <property type="component" value="Chromosome 7"/>
</dbReference>